<name>A0ABT4A277_9BACT</name>
<dbReference type="InterPro" id="IPR000595">
    <property type="entry name" value="cNMP-bd_dom"/>
</dbReference>
<dbReference type="CDD" id="cd00038">
    <property type="entry name" value="CAP_ED"/>
    <property type="match status" value="1"/>
</dbReference>
<dbReference type="Pfam" id="PF00027">
    <property type="entry name" value="cNMP_binding"/>
    <property type="match status" value="1"/>
</dbReference>
<keyword evidence="3" id="KW-1185">Reference proteome</keyword>
<dbReference type="PROSITE" id="PS50042">
    <property type="entry name" value="CNMP_BINDING_3"/>
    <property type="match status" value="1"/>
</dbReference>
<dbReference type="RefSeq" id="WP_267534667.1">
    <property type="nucleotide sequence ID" value="NZ_JAPNKA010000001.1"/>
</dbReference>
<dbReference type="InterPro" id="IPR014710">
    <property type="entry name" value="RmlC-like_jellyroll"/>
</dbReference>
<dbReference type="Gene3D" id="2.60.120.10">
    <property type="entry name" value="Jelly Rolls"/>
    <property type="match status" value="1"/>
</dbReference>
<protein>
    <submittedName>
        <fullName evidence="2">Crp/Fnr family transcriptional regulator</fullName>
    </submittedName>
</protein>
<evidence type="ECO:0000313" key="3">
    <source>
        <dbReference type="Proteomes" id="UP001207654"/>
    </source>
</evidence>
<reference evidence="2 3" key="1">
    <citation type="submission" date="2022-11" db="EMBL/GenBank/DDBJ databases">
        <title>Minimal conservation of predation-associated metabolite biosynthetic gene clusters underscores biosynthetic potential of Myxococcota including descriptions for ten novel species: Archangium lansinium sp. nov., Myxococcus landrumus sp. nov., Nannocystis bai.</title>
        <authorList>
            <person name="Ahearne A."/>
            <person name="Stevens C."/>
            <person name="Phillips K."/>
        </authorList>
    </citation>
    <scope>NUCLEOTIDE SEQUENCE [LARGE SCALE GENOMIC DNA]</scope>
    <source>
        <strain evidence="2 3">MIWBW</strain>
    </source>
</reference>
<accession>A0ABT4A277</accession>
<evidence type="ECO:0000313" key="2">
    <source>
        <dbReference type="EMBL" id="MCY1075752.1"/>
    </source>
</evidence>
<proteinExistence type="predicted"/>
<dbReference type="InterPro" id="IPR018490">
    <property type="entry name" value="cNMP-bd_dom_sf"/>
</dbReference>
<dbReference type="Proteomes" id="UP001207654">
    <property type="component" value="Unassembled WGS sequence"/>
</dbReference>
<dbReference type="EMBL" id="JAPNKA010000001">
    <property type="protein sequence ID" value="MCY1075752.1"/>
    <property type="molecule type" value="Genomic_DNA"/>
</dbReference>
<organism evidence="2 3">
    <name type="scientific">Archangium lansingense</name>
    <dbReference type="NCBI Taxonomy" id="2995310"/>
    <lineage>
        <taxon>Bacteria</taxon>
        <taxon>Pseudomonadati</taxon>
        <taxon>Myxococcota</taxon>
        <taxon>Myxococcia</taxon>
        <taxon>Myxococcales</taxon>
        <taxon>Cystobacterineae</taxon>
        <taxon>Archangiaceae</taxon>
        <taxon>Archangium</taxon>
    </lineage>
</organism>
<evidence type="ECO:0000259" key="1">
    <source>
        <dbReference type="PROSITE" id="PS50042"/>
    </source>
</evidence>
<comment type="caution">
    <text evidence="2">The sequence shown here is derived from an EMBL/GenBank/DDBJ whole genome shotgun (WGS) entry which is preliminary data.</text>
</comment>
<sequence>MKHKLVDYFRRISPLSDEEAQAILDSMVVKTCPKGTHLLMAGQVCTEAYFVLQGCVRQYYVVDGEERSNGFFTEDEWVLSIQSMMNQTPADHFLVCAEDTTVVVGTEQREGDLYRRFPRFESISRMVMQKVLAEQQEWFASYLTDTPEQRYLKLSKTRPGILQRIPQYQLASYIGVKPESLSRIRKRIATRDKPATPQRKA</sequence>
<dbReference type="SUPFAM" id="SSF51206">
    <property type="entry name" value="cAMP-binding domain-like"/>
    <property type="match status" value="1"/>
</dbReference>
<gene>
    <name evidence="2" type="ORF">OV287_14850</name>
</gene>
<feature type="domain" description="Cyclic nucleotide-binding" evidence="1">
    <location>
        <begin position="11"/>
        <end position="74"/>
    </location>
</feature>